<name>A0A3G9IK59_9BACL</name>
<dbReference type="InterPro" id="IPR022813">
    <property type="entry name" value="SecD/SecF_arch_bac"/>
</dbReference>
<dbReference type="Pfam" id="PF02355">
    <property type="entry name" value="SecD_SecF_C"/>
    <property type="match status" value="1"/>
</dbReference>
<evidence type="ECO:0000256" key="8">
    <source>
        <dbReference type="ARBA" id="ARBA00023136"/>
    </source>
</evidence>
<comment type="subcellular location">
    <subcellularLocation>
        <location evidence="1 12">Cell membrane</location>
        <topology evidence="1 12">Multi-pass membrane protein</topology>
    </subcellularLocation>
</comment>
<organism evidence="13 14">
    <name type="scientific">Paenibacillus baekrokdamisoli</name>
    <dbReference type="NCBI Taxonomy" id="1712516"/>
    <lineage>
        <taxon>Bacteria</taxon>
        <taxon>Bacillati</taxon>
        <taxon>Bacillota</taxon>
        <taxon>Bacilli</taxon>
        <taxon>Bacillales</taxon>
        <taxon>Paenibacillaceae</taxon>
        <taxon>Paenibacillus</taxon>
    </lineage>
</organism>
<evidence type="ECO:0000256" key="6">
    <source>
        <dbReference type="ARBA" id="ARBA00022989"/>
    </source>
</evidence>
<dbReference type="AlphaFoldDB" id="A0A3G9IK59"/>
<dbReference type="GO" id="GO:0015450">
    <property type="term" value="F:protein-transporting ATPase activity"/>
    <property type="evidence" value="ECO:0007669"/>
    <property type="project" value="InterPro"/>
</dbReference>
<comment type="similarity">
    <text evidence="10">In the C-terminal section; belongs to the SecD/SecF family. SecF subfamily.</text>
</comment>
<keyword evidence="8 12" id="KW-0472">Membrane</keyword>
<feature type="transmembrane region" description="Helical" evidence="12">
    <location>
        <begin position="189"/>
        <end position="210"/>
    </location>
</feature>
<reference evidence="13 14" key="1">
    <citation type="submission" date="2018-11" db="EMBL/GenBank/DDBJ databases">
        <title>Complete genome sequence of Paenibacillus baekrokdamisoli strain KCTC 33723.</title>
        <authorList>
            <person name="Kang S.W."/>
            <person name="Lee K.C."/>
            <person name="Kim K.K."/>
            <person name="Kim J.S."/>
            <person name="Kim D.S."/>
            <person name="Ko S.H."/>
            <person name="Yang S.H."/>
            <person name="Lee J.S."/>
        </authorList>
    </citation>
    <scope>NUCLEOTIDE SEQUENCE [LARGE SCALE GENOMIC DNA]</scope>
    <source>
        <strain evidence="13 14">KCTC 33723</strain>
    </source>
</reference>
<keyword evidence="5 12" id="KW-0653">Protein transport</keyword>
<dbReference type="InterPro" id="IPR022646">
    <property type="entry name" value="SecD/SecF_CS"/>
</dbReference>
<dbReference type="PRINTS" id="PR01755">
    <property type="entry name" value="SECFTRNLCASE"/>
</dbReference>
<gene>
    <name evidence="12" type="primary">secF</name>
    <name evidence="13" type="ORF">Back11_06350</name>
</gene>
<dbReference type="GO" id="GO:0005886">
    <property type="term" value="C:plasma membrane"/>
    <property type="evidence" value="ECO:0007669"/>
    <property type="project" value="UniProtKB-SubCell"/>
</dbReference>
<keyword evidence="4 12" id="KW-0812">Transmembrane</keyword>
<keyword evidence="7 12" id="KW-0811">Translocation</keyword>
<dbReference type="KEGG" id="pbk:Back11_06350"/>
<evidence type="ECO:0000256" key="4">
    <source>
        <dbReference type="ARBA" id="ARBA00022692"/>
    </source>
</evidence>
<keyword evidence="2 12" id="KW-0813">Transport</keyword>
<dbReference type="Gene3D" id="1.20.1640.10">
    <property type="entry name" value="Multidrug efflux transporter AcrB transmembrane domain"/>
    <property type="match status" value="1"/>
</dbReference>
<accession>A0A3G9IK59</accession>
<evidence type="ECO:0000313" key="13">
    <source>
        <dbReference type="EMBL" id="BBH19290.1"/>
    </source>
</evidence>
<dbReference type="GO" id="GO:0065002">
    <property type="term" value="P:intracellular protein transmembrane transport"/>
    <property type="evidence" value="ECO:0007669"/>
    <property type="project" value="UniProtKB-UniRule"/>
</dbReference>
<dbReference type="InterPro" id="IPR055344">
    <property type="entry name" value="SecD_SecF_C_bact"/>
</dbReference>
<evidence type="ECO:0000256" key="2">
    <source>
        <dbReference type="ARBA" id="ARBA00022448"/>
    </source>
</evidence>
<feature type="transmembrane region" description="Helical" evidence="12">
    <location>
        <begin position="243"/>
        <end position="261"/>
    </location>
</feature>
<evidence type="ECO:0000256" key="7">
    <source>
        <dbReference type="ARBA" id="ARBA00023010"/>
    </source>
</evidence>
<keyword evidence="3 12" id="KW-1003">Cell membrane</keyword>
<evidence type="ECO:0000256" key="9">
    <source>
        <dbReference type="ARBA" id="ARBA00059018"/>
    </source>
</evidence>
<dbReference type="RefSeq" id="WP_125653654.1">
    <property type="nucleotide sequence ID" value="NZ_AP019308.1"/>
</dbReference>
<proteinExistence type="inferred from homology"/>
<evidence type="ECO:0000256" key="1">
    <source>
        <dbReference type="ARBA" id="ARBA00004651"/>
    </source>
</evidence>
<keyword evidence="6 12" id="KW-1133">Transmembrane helix</keyword>
<comment type="subunit">
    <text evidence="12">Forms a complex with SecD. Part of the essential Sec protein translocation apparatus which comprises SecA, SecYEG and auxiliary proteins SecDF. Other proteins may also be involved.</text>
</comment>
<evidence type="ECO:0000313" key="14">
    <source>
        <dbReference type="Proteomes" id="UP000275368"/>
    </source>
</evidence>
<feature type="transmembrane region" description="Helical" evidence="12">
    <location>
        <begin position="21"/>
        <end position="43"/>
    </location>
</feature>
<evidence type="ECO:0000256" key="5">
    <source>
        <dbReference type="ARBA" id="ARBA00022927"/>
    </source>
</evidence>
<evidence type="ECO:0000256" key="12">
    <source>
        <dbReference type="HAMAP-Rule" id="MF_01464"/>
    </source>
</evidence>
<dbReference type="InterPro" id="IPR022645">
    <property type="entry name" value="SecD/SecF_bac"/>
</dbReference>
<dbReference type="OrthoDB" id="9805019at2"/>
<dbReference type="NCBIfam" id="TIGR00916">
    <property type="entry name" value="2A0604s01"/>
    <property type="match status" value="1"/>
</dbReference>
<feature type="transmembrane region" description="Helical" evidence="12">
    <location>
        <begin position="162"/>
        <end position="183"/>
    </location>
</feature>
<dbReference type="GO" id="GO:0006605">
    <property type="term" value="P:protein targeting"/>
    <property type="evidence" value="ECO:0007669"/>
    <property type="project" value="UniProtKB-UniRule"/>
</dbReference>
<dbReference type="Pfam" id="PF07549">
    <property type="entry name" value="Sec_GG"/>
    <property type="match status" value="1"/>
</dbReference>
<keyword evidence="14" id="KW-1185">Reference proteome</keyword>
<evidence type="ECO:0000256" key="3">
    <source>
        <dbReference type="ARBA" id="ARBA00022475"/>
    </source>
</evidence>
<feature type="transmembrane region" description="Helical" evidence="12">
    <location>
        <begin position="138"/>
        <end position="155"/>
    </location>
</feature>
<dbReference type="FunFam" id="1.20.1640.10:FF:000024">
    <property type="entry name" value="Multifunctional fusion protein"/>
    <property type="match status" value="1"/>
</dbReference>
<dbReference type="InterPro" id="IPR005665">
    <property type="entry name" value="SecF_bac"/>
</dbReference>
<protein>
    <recommendedName>
        <fullName evidence="12">Protein-export membrane protein SecF</fullName>
    </recommendedName>
</protein>
<evidence type="ECO:0000256" key="11">
    <source>
        <dbReference type="ARBA" id="ARBA00061053"/>
    </source>
</evidence>
<dbReference type="NCBIfam" id="TIGR00966">
    <property type="entry name" value="transloc_SecF"/>
    <property type="match status" value="1"/>
</dbReference>
<feature type="transmembrane region" description="Helical" evidence="12">
    <location>
        <begin position="267"/>
        <end position="294"/>
    </location>
</feature>
<comment type="similarity">
    <text evidence="11">In the N-terminal section; belongs to the SecD/SecF family. SecD subfamily.</text>
</comment>
<dbReference type="PANTHER" id="PTHR30081:SF8">
    <property type="entry name" value="PROTEIN TRANSLOCASE SUBUNIT SECF"/>
    <property type="match status" value="1"/>
</dbReference>
<dbReference type="PANTHER" id="PTHR30081">
    <property type="entry name" value="PROTEIN-EXPORT MEMBRANE PROTEIN SEC"/>
    <property type="match status" value="1"/>
</dbReference>
<dbReference type="SUPFAM" id="SSF82866">
    <property type="entry name" value="Multidrug efflux transporter AcrB transmembrane domain"/>
    <property type="match status" value="1"/>
</dbReference>
<comment type="similarity">
    <text evidence="12">Belongs to the SecD/SecF family. SecF subfamily.</text>
</comment>
<dbReference type="HAMAP" id="MF_01464_B">
    <property type="entry name" value="SecF_B"/>
    <property type="match status" value="1"/>
</dbReference>
<dbReference type="Proteomes" id="UP000275368">
    <property type="component" value="Chromosome"/>
</dbReference>
<dbReference type="EMBL" id="AP019308">
    <property type="protein sequence ID" value="BBH19290.1"/>
    <property type="molecule type" value="Genomic_DNA"/>
</dbReference>
<sequence length="310" mass="34388">MRFSTANTENPNKFNFVKKARYFFIFSIIITVLGILTLGIFGLNYGVDFRAGSSVDIAVKKDLTGQKTEIEKFLVDNDFGKPGLTVGASRVTLRFDEVLNPTKEKALKQGFAAKFDKDASAEVNTVDVEIAKELQWNALKAILVASIGIVIYVSIRFEWRFAVAAIVALLHDAFIVISLFSIFRLEVNLPFIVAVLTIIGYSINDTIVIFDRVRENMRFAKIKSKLDIARVVNESIWQTLTRSVNTVMTVVVAALCLLIFGSEAIKLFSLAILFGLISGAYSSIFIASPLWLVLKNKQKPKTAVKSSTVI</sequence>
<comment type="function">
    <text evidence="9 12">Part of the Sec protein translocase complex. Interacts with the SecYEG preprotein conducting channel. SecDF uses the proton motive force (PMF) to complete protein translocation after the ATP-dependent function of SecA.</text>
</comment>
<evidence type="ECO:0000256" key="10">
    <source>
        <dbReference type="ARBA" id="ARBA00060856"/>
    </source>
</evidence>
<dbReference type="GO" id="GO:0043952">
    <property type="term" value="P:protein transport by the Sec complex"/>
    <property type="evidence" value="ECO:0007669"/>
    <property type="project" value="UniProtKB-UniRule"/>
</dbReference>
<dbReference type="InterPro" id="IPR048634">
    <property type="entry name" value="SecD_SecF_C"/>
</dbReference>